<dbReference type="InterPro" id="IPR050627">
    <property type="entry name" value="Nitroreductase/BluB"/>
</dbReference>
<proteinExistence type="predicted"/>
<evidence type="ECO:0000313" key="2">
    <source>
        <dbReference type="Proteomes" id="UP000195880"/>
    </source>
</evidence>
<organism evidence="1 2">
    <name type="scientific">Streptomyces alboflavus</name>
    <dbReference type="NCBI Taxonomy" id="67267"/>
    <lineage>
        <taxon>Bacteria</taxon>
        <taxon>Bacillati</taxon>
        <taxon>Actinomycetota</taxon>
        <taxon>Actinomycetes</taxon>
        <taxon>Kitasatosporales</taxon>
        <taxon>Streptomycetaceae</taxon>
        <taxon>Streptomyces</taxon>
    </lineage>
</organism>
<dbReference type="KEGG" id="salf:SMD44_08152"/>
<name>A0A1Z1WQF4_9ACTN</name>
<dbReference type="RefSeq" id="WP_087886971.1">
    <property type="nucleotide sequence ID" value="NZ_CP021748.1"/>
</dbReference>
<sequence>MPDDKTVERLVADATTAPSMHNAQPWRFRFLRDSGTLELRADPTRAMPASDPSHRALHIGCGAALFNLRVAAAHTGRLPQVRLLPDHADPGLLALISLSDGPPEKTDADLEQLYPAIQRRHTSRYPFSEQGLSDAQRAVLTDAADREGAVLLFPAAWHLNLLLDLVEDAEGRDGVEPARDEDLVRWTQVGAAEADTATEGVPEYAFGPHKREGRAPVRDFAGRRPVSDRGTTAFESHPNLALLGTADDRPADWLRAGQAMERVLLQATLDGLATSLTSHALEWSDLRELVRDPTSAVGFVQMVLRIGHGPHGPTTRRRPVRAVLEFG</sequence>
<gene>
    <name evidence="1" type="ORF">SMD44_08152</name>
</gene>
<dbReference type="GO" id="GO:0016491">
    <property type="term" value="F:oxidoreductase activity"/>
    <property type="evidence" value="ECO:0007669"/>
    <property type="project" value="InterPro"/>
</dbReference>
<accession>A0A1Z1WQF4</accession>
<protein>
    <submittedName>
        <fullName evidence="1">Nitroreductase</fullName>
    </submittedName>
</protein>
<dbReference type="AlphaFoldDB" id="A0A1Z1WQF4"/>
<keyword evidence="2" id="KW-1185">Reference proteome</keyword>
<dbReference type="InterPro" id="IPR000415">
    <property type="entry name" value="Nitroreductase-like"/>
</dbReference>
<dbReference type="PANTHER" id="PTHR23026">
    <property type="entry name" value="NADPH NITROREDUCTASE"/>
    <property type="match status" value="1"/>
</dbReference>
<dbReference type="OrthoDB" id="8156917at2"/>
<evidence type="ECO:0000313" key="1">
    <source>
        <dbReference type="EMBL" id="ARX88665.1"/>
    </source>
</evidence>
<reference evidence="1 2" key="1">
    <citation type="submission" date="2017-05" db="EMBL/GenBank/DDBJ databases">
        <title>Streptomyces alboflavus Genome sequencing and assembly.</title>
        <authorList>
            <person name="Wang Y."/>
            <person name="Du B."/>
            <person name="Ding Y."/>
            <person name="Liu H."/>
            <person name="Hou Q."/>
            <person name="Liu K."/>
            <person name="Wang C."/>
            <person name="Yao L."/>
        </authorList>
    </citation>
    <scope>NUCLEOTIDE SEQUENCE [LARGE SCALE GENOMIC DNA]</scope>
    <source>
        <strain evidence="1 2">MDJK44</strain>
    </source>
</reference>
<dbReference type="NCBIfam" id="NF047509">
    <property type="entry name" value="Rv3131_FMN_oxido"/>
    <property type="match status" value="1"/>
</dbReference>
<dbReference type="PANTHER" id="PTHR23026:SF123">
    <property type="entry name" value="NAD(P)H NITROREDUCTASE RV3131-RELATED"/>
    <property type="match status" value="1"/>
</dbReference>
<dbReference type="Gene3D" id="3.40.109.10">
    <property type="entry name" value="NADH Oxidase"/>
    <property type="match status" value="2"/>
</dbReference>
<dbReference type="Proteomes" id="UP000195880">
    <property type="component" value="Chromosome"/>
</dbReference>
<dbReference type="SUPFAM" id="SSF55469">
    <property type="entry name" value="FMN-dependent nitroreductase-like"/>
    <property type="match status" value="2"/>
</dbReference>
<dbReference type="EMBL" id="CP021748">
    <property type="protein sequence ID" value="ARX88665.1"/>
    <property type="molecule type" value="Genomic_DNA"/>
</dbReference>